<accession>A0AAE1C1C0</accession>
<evidence type="ECO:0000313" key="2">
    <source>
        <dbReference type="Proteomes" id="UP001286313"/>
    </source>
</evidence>
<organism evidence="1 2">
    <name type="scientific">Petrolisthes cinctipes</name>
    <name type="common">Flat porcelain crab</name>
    <dbReference type="NCBI Taxonomy" id="88211"/>
    <lineage>
        <taxon>Eukaryota</taxon>
        <taxon>Metazoa</taxon>
        <taxon>Ecdysozoa</taxon>
        <taxon>Arthropoda</taxon>
        <taxon>Crustacea</taxon>
        <taxon>Multicrustacea</taxon>
        <taxon>Malacostraca</taxon>
        <taxon>Eumalacostraca</taxon>
        <taxon>Eucarida</taxon>
        <taxon>Decapoda</taxon>
        <taxon>Pleocyemata</taxon>
        <taxon>Anomura</taxon>
        <taxon>Galatheoidea</taxon>
        <taxon>Porcellanidae</taxon>
        <taxon>Petrolisthes</taxon>
    </lineage>
</organism>
<dbReference type="AlphaFoldDB" id="A0AAE1C1C0"/>
<sequence length="268" mass="29810">MRTELLTLSPSDILDLKYKRCWGRRWQSGKRLTASGKAPGSSQRRNVCGFFRGELGPAVRQLSWLRRYVKKIPPTSSSTHNHIPRCCVWKVTTTRDEVNAPVHNTQSLPVSGHRTRLQCTGHDSSAQDTTPVHRTRLQCTGHDSSAQDTTPVHRTRLQCTGHDSSAQDTTPVHRTRLQCTGHDSSAQDTTPVHRTRLQCTGHDSSAQDTTPVHRTRLQCTGHDSSAQDTTPVHRTRLQCTGHDSSAADIDIVGGMRTIIDPQYTPFPV</sequence>
<keyword evidence="2" id="KW-1185">Reference proteome</keyword>
<proteinExistence type="predicted"/>
<gene>
    <name evidence="1" type="ORF">Pcinc_034598</name>
</gene>
<name>A0AAE1C1C0_PETCI</name>
<protein>
    <submittedName>
        <fullName evidence="1">Uncharacterized protein</fullName>
    </submittedName>
</protein>
<comment type="caution">
    <text evidence="1">The sequence shown here is derived from an EMBL/GenBank/DDBJ whole genome shotgun (WGS) entry which is preliminary data.</text>
</comment>
<dbReference type="EMBL" id="JAWQEG010005064">
    <property type="protein sequence ID" value="KAK3859269.1"/>
    <property type="molecule type" value="Genomic_DNA"/>
</dbReference>
<evidence type="ECO:0000313" key="1">
    <source>
        <dbReference type="EMBL" id="KAK3859269.1"/>
    </source>
</evidence>
<dbReference type="Proteomes" id="UP001286313">
    <property type="component" value="Unassembled WGS sequence"/>
</dbReference>
<reference evidence="1" key="1">
    <citation type="submission" date="2023-10" db="EMBL/GenBank/DDBJ databases">
        <title>Genome assemblies of two species of porcelain crab, Petrolisthes cinctipes and Petrolisthes manimaculis (Anomura: Porcellanidae).</title>
        <authorList>
            <person name="Angst P."/>
        </authorList>
    </citation>
    <scope>NUCLEOTIDE SEQUENCE</scope>
    <source>
        <strain evidence="1">PB745_01</strain>
        <tissue evidence="1">Gill</tissue>
    </source>
</reference>